<evidence type="ECO:0000313" key="23">
    <source>
        <dbReference type="Proteomes" id="UP000606172"/>
    </source>
</evidence>
<keyword evidence="9" id="KW-1278">Translocase</keyword>
<keyword evidence="6" id="KW-0679">Respiratory chain</keyword>
<comment type="function">
    <text evidence="15">Subunits I and II form the functional core of the enzyme complex. Electrons originating in cytochrome c are transferred via heme a and Cu(A) to the binuclear center formed by heme a3 and Cu(B).</text>
</comment>
<feature type="transmembrane region" description="Helical" evidence="19">
    <location>
        <begin position="68"/>
        <end position="89"/>
    </location>
</feature>
<keyword evidence="23" id="KW-1185">Reference proteome</keyword>
<organism evidence="22 23">
    <name type="scientific">Sinosporangium siamense</name>
    <dbReference type="NCBI Taxonomy" id="1367973"/>
    <lineage>
        <taxon>Bacteria</taxon>
        <taxon>Bacillati</taxon>
        <taxon>Actinomycetota</taxon>
        <taxon>Actinomycetes</taxon>
        <taxon>Streptosporangiales</taxon>
        <taxon>Streptosporangiaceae</taxon>
        <taxon>Sinosporangium</taxon>
    </lineage>
</organism>
<feature type="domain" description="Cytochrome c" evidence="21">
    <location>
        <begin position="224"/>
        <end position="315"/>
    </location>
</feature>
<dbReference type="GO" id="GO:0004129">
    <property type="term" value="F:cytochrome-c oxidase activity"/>
    <property type="evidence" value="ECO:0007669"/>
    <property type="project" value="UniProtKB-EC"/>
</dbReference>
<evidence type="ECO:0000256" key="15">
    <source>
        <dbReference type="ARBA" id="ARBA00024688"/>
    </source>
</evidence>
<evidence type="ECO:0000256" key="7">
    <source>
        <dbReference type="ARBA" id="ARBA00022692"/>
    </source>
</evidence>
<keyword evidence="14 19" id="KW-0472">Membrane</keyword>
<dbReference type="GO" id="GO:0042773">
    <property type="term" value="P:ATP synthesis coupled electron transport"/>
    <property type="evidence" value="ECO:0007669"/>
    <property type="project" value="TreeGrafter"/>
</dbReference>
<evidence type="ECO:0000259" key="20">
    <source>
        <dbReference type="PROSITE" id="PS50857"/>
    </source>
</evidence>
<dbReference type="PROSITE" id="PS50857">
    <property type="entry name" value="COX2_CUA"/>
    <property type="match status" value="1"/>
</dbReference>
<dbReference type="InterPro" id="IPR045187">
    <property type="entry name" value="CcO_II"/>
</dbReference>
<accession>A0A919V8K1</accession>
<dbReference type="SUPFAM" id="SSF46626">
    <property type="entry name" value="Cytochrome c"/>
    <property type="match status" value="1"/>
</dbReference>
<evidence type="ECO:0000256" key="13">
    <source>
        <dbReference type="ARBA" id="ARBA00023008"/>
    </source>
</evidence>
<comment type="caution">
    <text evidence="22">The sequence shown here is derived from an EMBL/GenBank/DDBJ whole genome shotgun (WGS) entry which is preliminary data.</text>
</comment>
<keyword evidence="10" id="KW-0249">Electron transport</keyword>
<feature type="domain" description="Cytochrome oxidase subunit II copper A binding" evidence="20">
    <location>
        <begin position="101"/>
        <end position="213"/>
    </location>
</feature>
<dbReference type="InterPro" id="IPR001505">
    <property type="entry name" value="Copper_CuA"/>
</dbReference>
<keyword evidence="7 19" id="KW-0812">Transmembrane</keyword>
<evidence type="ECO:0000256" key="6">
    <source>
        <dbReference type="ARBA" id="ARBA00022660"/>
    </source>
</evidence>
<dbReference type="PROSITE" id="PS51007">
    <property type="entry name" value="CYTC"/>
    <property type="match status" value="1"/>
</dbReference>
<dbReference type="SUPFAM" id="SSF81464">
    <property type="entry name" value="Cytochrome c oxidase subunit II-like, transmembrane region"/>
    <property type="match status" value="1"/>
</dbReference>
<dbReference type="InterPro" id="IPR008972">
    <property type="entry name" value="Cupredoxin"/>
</dbReference>
<proteinExistence type="inferred from homology"/>
<evidence type="ECO:0000256" key="4">
    <source>
        <dbReference type="ARBA" id="ARBA00022448"/>
    </source>
</evidence>
<dbReference type="GO" id="GO:0020037">
    <property type="term" value="F:heme binding"/>
    <property type="evidence" value="ECO:0007669"/>
    <property type="project" value="InterPro"/>
</dbReference>
<keyword evidence="12 18" id="KW-0408">Iron</keyword>
<dbReference type="InterPro" id="IPR009056">
    <property type="entry name" value="Cyt_c-like_dom"/>
</dbReference>
<dbReference type="InterPro" id="IPR036909">
    <property type="entry name" value="Cyt_c-like_dom_sf"/>
</dbReference>
<comment type="similarity">
    <text evidence="2">Belongs to the cytochrome c oxidase subunit 2 family.</text>
</comment>
<sequence>MLVASCSGRSPSTLSPAGPGARRVAGLWWLLFGISAVVSVVVTLLLLWAMIRRRGPGVVPHPGSGTRFVVSLGVIVPAIVLTFVYAIGLRDMRALEAPRGADSLVVEVTGHQWWWEVRYPAHGAVTANEIHIPAGRPVLLRLRTADVNHSFWVPQLMVKTDMIAGRTTQMWLQADRPGTYRGQCAEYCGLQHGRMAFHVVADPPAAFTSWLANQARPAAEPREAMAARGRQVIQSASCASCHTVRGTSAAGRRGPDLTHLASRRHLGAGTVPNTPGHLGGWIADSQAVKPGNQMPPQPLSPEDLRSLIAYLGTLR</sequence>
<gene>
    <name evidence="22" type="ORF">Ssi02_47640</name>
</gene>
<dbReference type="GO" id="GO:0016020">
    <property type="term" value="C:membrane"/>
    <property type="evidence" value="ECO:0007669"/>
    <property type="project" value="UniProtKB-SubCell"/>
</dbReference>
<dbReference type="InterPro" id="IPR014222">
    <property type="entry name" value="Cyt_c_oxidase_su2"/>
</dbReference>
<dbReference type="Proteomes" id="UP000606172">
    <property type="component" value="Unassembled WGS sequence"/>
</dbReference>
<reference evidence="22" key="1">
    <citation type="submission" date="2021-01" db="EMBL/GenBank/DDBJ databases">
        <title>Whole genome shotgun sequence of Sinosporangium siamense NBRC 109515.</title>
        <authorList>
            <person name="Komaki H."/>
            <person name="Tamura T."/>
        </authorList>
    </citation>
    <scope>NUCLEOTIDE SEQUENCE</scope>
    <source>
        <strain evidence="22">NBRC 109515</strain>
    </source>
</reference>
<keyword evidence="11 19" id="KW-1133">Transmembrane helix</keyword>
<dbReference type="GO" id="GO:0005507">
    <property type="term" value="F:copper ion binding"/>
    <property type="evidence" value="ECO:0007669"/>
    <property type="project" value="InterPro"/>
</dbReference>
<dbReference type="PANTHER" id="PTHR22888">
    <property type="entry name" value="CYTOCHROME C OXIDASE, SUBUNIT II"/>
    <property type="match status" value="1"/>
</dbReference>
<evidence type="ECO:0000313" key="22">
    <source>
        <dbReference type="EMBL" id="GII94533.1"/>
    </source>
</evidence>
<comment type="subcellular location">
    <subcellularLocation>
        <location evidence="1">Membrane</location>
        <topology evidence="1">Multi-pass membrane protein</topology>
    </subcellularLocation>
</comment>
<dbReference type="Gene3D" id="1.10.287.90">
    <property type="match status" value="1"/>
</dbReference>
<dbReference type="PROSITE" id="PS00078">
    <property type="entry name" value="COX2"/>
    <property type="match status" value="1"/>
</dbReference>
<name>A0A919V8K1_9ACTN</name>
<evidence type="ECO:0000256" key="11">
    <source>
        <dbReference type="ARBA" id="ARBA00022989"/>
    </source>
</evidence>
<comment type="catalytic activity">
    <reaction evidence="17">
        <text>4 Fe(II)-[cytochrome c] + O2 + 8 H(+)(in) = 4 Fe(III)-[cytochrome c] + 2 H2O + 4 H(+)(out)</text>
        <dbReference type="Rhea" id="RHEA:11436"/>
        <dbReference type="Rhea" id="RHEA-COMP:10350"/>
        <dbReference type="Rhea" id="RHEA-COMP:14399"/>
        <dbReference type="ChEBI" id="CHEBI:15377"/>
        <dbReference type="ChEBI" id="CHEBI:15378"/>
        <dbReference type="ChEBI" id="CHEBI:15379"/>
        <dbReference type="ChEBI" id="CHEBI:29033"/>
        <dbReference type="ChEBI" id="CHEBI:29034"/>
        <dbReference type="EC" id="7.1.1.9"/>
    </reaction>
</comment>
<evidence type="ECO:0000256" key="17">
    <source>
        <dbReference type="ARBA" id="ARBA00047816"/>
    </source>
</evidence>
<feature type="transmembrane region" description="Helical" evidence="19">
    <location>
        <begin position="27"/>
        <end position="48"/>
    </location>
</feature>
<evidence type="ECO:0000259" key="21">
    <source>
        <dbReference type="PROSITE" id="PS51007"/>
    </source>
</evidence>
<dbReference type="EMBL" id="BOOW01000030">
    <property type="protein sequence ID" value="GII94533.1"/>
    <property type="molecule type" value="Genomic_DNA"/>
</dbReference>
<evidence type="ECO:0000256" key="12">
    <source>
        <dbReference type="ARBA" id="ARBA00023004"/>
    </source>
</evidence>
<evidence type="ECO:0000256" key="19">
    <source>
        <dbReference type="SAM" id="Phobius"/>
    </source>
</evidence>
<dbReference type="InterPro" id="IPR002429">
    <property type="entry name" value="CcO_II-like_C"/>
</dbReference>
<dbReference type="InterPro" id="IPR034236">
    <property type="entry name" value="CuRO_CcO_Caa3_II"/>
</dbReference>
<dbReference type="CDD" id="cd04213">
    <property type="entry name" value="CuRO_CcO_Caa3_II"/>
    <property type="match status" value="1"/>
</dbReference>
<dbReference type="NCBIfam" id="TIGR02866">
    <property type="entry name" value="CoxB"/>
    <property type="match status" value="1"/>
</dbReference>
<dbReference type="Gene3D" id="2.60.40.420">
    <property type="entry name" value="Cupredoxins - blue copper proteins"/>
    <property type="match status" value="1"/>
</dbReference>
<evidence type="ECO:0000256" key="3">
    <source>
        <dbReference type="ARBA" id="ARBA00012949"/>
    </source>
</evidence>
<keyword evidence="13" id="KW-0186">Copper</keyword>
<evidence type="ECO:0000256" key="9">
    <source>
        <dbReference type="ARBA" id="ARBA00022967"/>
    </source>
</evidence>
<evidence type="ECO:0000256" key="14">
    <source>
        <dbReference type="ARBA" id="ARBA00023136"/>
    </source>
</evidence>
<evidence type="ECO:0000256" key="5">
    <source>
        <dbReference type="ARBA" id="ARBA00022617"/>
    </source>
</evidence>
<keyword evidence="4" id="KW-0813">Transport</keyword>
<dbReference type="InterPro" id="IPR036257">
    <property type="entry name" value="Cyt_c_oxidase_su2_TM_sf"/>
</dbReference>
<evidence type="ECO:0000256" key="16">
    <source>
        <dbReference type="ARBA" id="ARBA00031399"/>
    </source>
</evidence>
<dbReference type="GO" id="GO:0016491">
    <property type="term" value="F:oxidoreductase activity"/>
    <property type="evidence" value="ECO:0007669"/>
    <property type="project" value="InterPro"/>
</dbReference>
<dbReference type="Pfam" id="PF00034">
    <property type="entry name" value="Cytochrom_C"/>
    <property type="match status" value="1"/>
</dbReference>
<protein>
    <recommendedName>
        <fullName evidence="3">cytochrome-c oxidase</fullName>
        <ecNumber evidence="3">7.1.1.9</ecNumber>
    </recommendedName>
    <alternativeName>
        <fullName evidence="16">Cytochrome aa3 subunit 2</fullName>
    </alternativeName>
</protein>
<evidence type="ECO:0000256" key="1">
    <source>
        <dbReference type="ARBA" id="ARBA00004141"/>
    </source>
</evidence>
<evidence type="ECO:0000256" key="10">
    <source>
        <dbReference type="ARBA" id="ARBA00022982"/>
    </source>
</evidence>
<evidence type="ECO:0000256" key="2">
    <source>
        <dbReference type="ARBA" id="ARBA00007866"/>
    </source>
</evidence>
<keyword evidence="5 18" id="KW-0349">Heme</keyword>
<dbReference type="AlphaFoldDB" id="A0A919V8K1"/>
<dbReference type="EC" id="7.1.1.9" evidence="3"/>
<evidence type="ECO:0000256" key="18">
    <source>
        <dbReference type="PROSITE-ProRule" id="PRU00433"/>
    </source>
</evidence>
<dbReference type="PANTHER" id="PTHR22888:SF9">
    <property type="entry name" value="CYTOCHROME C OXIDASE SUBUNIT 2"/>
    <property type="match status" value="1"/>
</dbReference>
<dbReference type="SUPFAM" id="SSF49503">
    <property type="entry name" value="Cupredoxins"/>
    <property type="match status" value="1"/>
</dbReference>
<keyword evidence="8 18" id="KW-0479">Metal-binding</keyword>
<dbReference type="Pfam" id="PF00116">
    <property type="entry name" value="COX2"/>
    <property type="match status" value="1"/>
</dbReference>
<evidence type="ECO:0000256" key="8">
    <source>
        <dbReference type="ARBA" id="ARBA00022723"/>
    </source>
</evidence>